<reference evidence="1 2" key="1">
    <citation type="journal article" date="2013" name="Genome Biol. Evol.">
        <title>Life in an arsenic-containing gold mine: genome and physiology of the autotrophic arsenite-oxidizing bacterium rhizobium sp. NT-26.</title>
        <authorList>
            <person name="Andres J."/>
            <person name="Arsene-Ploetze F."/>
            <person name="Barbe V."/>
            <person name="Brochier-Armanet C."/>
            <person name="Cleiss-Arnold J."/>
            <person name="Coppee J.Y."/>
            <person name="Dillies M.A."/>
            <person name="Geist"/>
            <person name="L"/>
            <person name="Joublin A."/>
            <person name="Koechler S."/>
            <person name="Lassalle F."/>
            <person name="Marchal M."/>
            <person name="Medigue C."/>
            <person name="Muller D."/>
            <person name="Nesme X."/>
            <person name="Plewniak F."/>
            <person name="Proux C."/>
            <person name="Ramirez-Bahena M.H."/>
            <person name="Schenowitz C."/>
            <person name="Sismeiro O."/>
            <person name="Vallenet D."/>
            <person name="Santini J.M."/>
            <person name="Bertin P.N."/>
        </authorList>
    </citation>
    <scope>NUCLEOTIDE SEQUENCE [LARGE SCALE GENOMIC DNA]</scope>
    <source>
        <strain evidence="1 2">NT-26</strain>
    </source>
</reference>
<protein>
    <submittedName>
        <fullName evidence="1">Uncharacterized protein</fullName>
    </submittedName>
</protein>
<sequence>MSLSLMAGGAFTHARPPVQYIIPDRYIFVMLYYRLPVRPLNQKFVEICGKRVIRVEGNDLGDVLVGAHHDEAPSVSVDGPQIEDVWTCLEVGTEDLLMIYQPISSLSRQEQRMKLIALQITVTALEYGAQVDYRIDVGSLRRETQDG</sequence>
<dbReference type="AlphaFoldDB" id="L0NB96"/>
<name>L0NB96_9HYPH</name>
<dbReference type="Proteomes" id="UP000010792">
    <property type="component" value="Chromosome"/>
</dbReference>
<keyword evidence="2" id="KW-1185">Reference proteome</keyword>
<proteinExistence type="predicted"/>
<organism evidence="1 2">
    <name type="scientific">Pseudorhizobium banfieldiae</name>
    <dbReference type="NCBI Taxonomy" id="1125847"/>
    <lineage>
        <taxon>Bacteria</taxon>
        <taxon>Pseudomonadati</taxon>
        <taxon>Pseudomonadota</taxon>
        <taxon>Alphaproteobacteria</taxon>
        <taxon>Hyphomicrobiales</taxon>
        <taxon>Rhizobiaceae</taxon>
        <taxon>Rhizobium/Agrobacterium group</taxon>
        <taxon>Pseudorhizobium</taxon>
    </lineage>
</organism>
<evidence type="ECO:0000313" key="1">
    <source>
        <dbReference type="EMBL" id="CCF18340.1"/>
    </source>
</evidence>
<dbReference type="KEGG" id="rht:NT26_0616"/>
<dbReference type="EMBL" id="FO082820">
    <property type="protein sequence ID" value="CCF18340.1"/>
    <property type="molecule type" value="Genomic_DNA"/>
</dbReference>
<accession>L0NB96</accession>
<gene>
    <name evidence="1" type="ORF">NT26_0616</name>
</gene>
<evidence type="ECO:0000313" key="2">
    <source>
        <dbReference type="Proteomes" id="UP000010792"/>
    </source>
</evidence>